<evidence type="ECO:0000313" key="1">
    <source>
        <dbReference type="EMBL" id="KAH0763046.1"/>
    </source>
</evidence>
<organism evidence="1 2">
    <name type="scientific">Solanum tuberosum</name>
    <name type="common">Potato</name>
    <dbReference type="NCBI Taxonomy" id="4113"/>
    <lineage>
        <taxon>Eukaryota</taxon>
        <taxon>Viridiplantae</taxon>
        <taxon>Streptophyta</taxon>
        <taxon>Embryophyta</taxon>
        <taxon>Tracheophyta</taxon>
        <taxon>Spermatophyta</taxon>
        <taxon>Magnoliopsida</taxon>
        <taxon>eudicotyledons</taxon>
        <taxon>Gunneridae</taxon>
        <taxon>Pentapetalae</taxon>
        <taxon>asterids</taxon>
        <taxon>lamiids</taxon>
        <taxon>Solanales</taxon>
        <taxon>Solanaceae</taxon>
        <taxon>Solanoideae</taxon>
        <taxon>Solaneae</taxon>
        <taxon>Solanum</taxon>
    </lineage>
</organism>
<dbReference type="Proteomes" id="UP000826656">
    <property type="component" value="Unassembled WGS sequence"/>
</dbReference>
<name>A0ABQ7VG75_SOLTU</name>
<comment type="caution">
    <text evidence="1">The sequence shown here is derived from an EMBL/GenBank/DDBJ whole genome shotgun (WGS) entry which is preliminary data.</text>
</comment>
<dbReference type="EMBL" id="JAIVGD010000013">
    <property type="protein sequence ID" value="KAH0763046.1"/>
    <property type="molecule type" value="Genomic_DNA"/>
</dbReference>
<accession>A0ABQ7VG75</accession>
<evidence type="ECO:0000313" key="2">
    <source>
        <dbReference type="Proteomes" id="UP000826656"/>
    </source>
</evidence>
<gene>
    <name evidence="1" type="ORF">KY290_019119</name>
</gene>
<keyword evidence="2" id="KW-1185">Reference proteome</keyword>
<protein>
    <submittedName>
        <fullName evidence="1">Uncharacterized protein</fullName>
    </submittedName>
</protein>
<sequence length="141" mass="16381">MNILVNFVQKIPSSCKLHKFMCWEYALNIHYTLTNGMLTVALTSSAHNNHLSEVLDHNLRSQIPITCVWPLMEPLDHWSIQTVEGVSHHSIHSSSVCSNERMNWPESYMEELNGVLVFWELKLSRCITYPRGKKRQTEKIT</sequence>
<reference evidence="1 2" key="1">
    <citation type="journal article" date="2021" name="bioRxiv">
        <title>Chromosome-scale and haplotype-resolved genome assembly of a tetraploid potato cultivar.</title>
        <authorList>
            <person name="Sun H."/>
            <person name="Jiao W.-B."/>
            <person name="Krause K."/>
            <person name="Campoy J.A."/>
            <person name="Goel M."/>
            <person name="Folz-Donahue K."/>
            <person name="Kukat C."/>
            <person name="Huettel B."/>
            <person name="Schneeberger K."/>
        </authorList>
    </citation>
    <scope>NUCLEOTIDE SEQUENCE [LARGE SCALE GENOMIC DNA]</scope>
    <source>
        <strain evidence="1">SolTubOtavaFocal</strain>
        <tissue evidence="1">Leaves</tissue>
    </source>
</reference>
<proteinExistence type="predicted"/>